<dbReference type="InterPro" id="IPR013805">
    <property type="entry name" value="GrpE_CC"/>
</dbReference>
<proteinExistence type="inferred from homology"/>
<dbReference type="Pfam" id="PF01025">
    <property type="entry name" value="GrpE"/>
    <property type="match status" value="1"/>
</dbReference>
<dbReference type="Gene3D" id="3.90.20.20">
    <property type="match status" value="1"/>
</dbReference>
<organism evidence="6 7">
    <name type="scientific">Candidatus Gottesmanbacteria bacterium GW2011_GWA2_43_14</name>
    <dbReference type="NCBI Taxonomy" id="1618443"/>
    <lineage>
        <taxon>Bacteria</taxon>
        <taxon>Candidatus Gottesmaniibacteriota</taxon>
    </lineage>
</organism>
<evidence type="ECO:0000256" key="1">
    <source>
        <dbReference type="ARBA" id="ARBA00009054"/>
    </source>
</evidence>
<keyword evidence="2 3" id="KW-0143">Chaperone</keyword>
<dbReference type="HAMAP" id="MF_01151">
    <property type="entry name" value="GrpE"/>
    <property type="match status" value="1"/>
</dbReference>
<evidence type="ECO:0000256" key="5">
    <source>
        <dbReference type="SAM" id="Coils"/>
    </source>
</evidence>
<dbReference type="GO" id="GO:0006457">
    <property type="term" value="P:protein folding"/>
    <property type="evidence" value="ECO:0007669"/>
    <property type="project" value="InterPro"/>
</dbReference>
<evidence type="ECO:0000256" key="2">
    <source>
        <dbReference type="ARBA" id="ARBA00023186"/>
    </source>
</evidence>
<dbReference type="SUPFAM" id="SSF58014">
    <property type="entry name" value="Coiled-coil domain of nucleotide exchange factor GrpE"/>
    <property type="match status" value="1"/>
</dbReference>
<comment type="similarity">
    <text evidence="1 3 4">Belongs to the GrpE family.</text>
</comment>
<dbReference type="GO" id="GO:0000774">
    <property type="term" value="F:adenyl-nucleotide exchange factor activity"/>
    <property type="evidence" value="ECO:0007669"/>
    <property type="project" value="InterPro"/>
</dbReference>
<evidence type="ECO:0000313" key="6">
    <source>
        <dbReference type="EMBL" id="KKS98237.1"/>
    </source>
</evidence>
<evidence type="ECO:0000256" key="4">
    <source>
        <dbReference type="RuleBase" id="RU004478"/>
    </source>
</evidence>
<dbReference type="PANTHER" id="PTHR21237:SF23">
    <property type="entry name" value="GRPE PROTEIN HOMOLOG, MITOCHONDRIAL"/>
    <property type="match status" value="1"/>
</dbReference>
<dbReference type="SUPFAM" id="SSF51064">
    <property type="entry name" value="Head domain of nucleotide exchange factor GrpE"/>
    <property type="match status" value="1"/>
</dbReference>
<keyword evidence="3 6" id="KW-0346">Stress response</keyword>
<dbReference type="AlphaFoldDB" id="A0A0G1DKZ3"/>
<comment type="caution">
    <text evidence="6">The sequence shown here is derived from an EMBL/GenBank/DDBJ whole genome shotgun (WGS) entry which is preliminary data.</text>
</comment>
<dbReference type="InterPro" id="IPR000740">
    <property type="entry name" value="GrpE"/>
</dbReference>
<dbReference type="GO" id="GO:0051082">
    <property type="term" value="F:unfolded protein binding"/>
    <property type="evidence" value="ECO:0007669"/>
    <property type="project" value="TreeGrafter"/>
</dbReference>
<dbReference type="GO" id="GO:0005737">
    <property type="term" value="C:cytoplasm"/>
    <property type="evidence" value="ECO:0007669"/>
    <property type="project" value="UniProtKB-SubCell"/>
</dbReference>
<dbReference type="Proteomes" id="UP000034894">
    <property type="component" value="Unassembled WGS sequence"/>
</dbReference>
<reference evidence="6 7" key="1">
    <citation type="journal article" date="2015" name="Nature">
        <title>rRNA introns, odd ribosomes, and small enigmatic genomes across a large radiation of phyla.</title>
        <authorList>
            <person name="Brown C.T."/>
            <person name="Hug L.A."/>
            <person name="Thomas B.C."/>
            <person name="Sharon I."/>
            <person name="Castelle C.J."/>
            <person name="Singh A."/>
            <person name="Wilkins M.J."/>
            <person name="Williams K.H."/>
            <person name="Banfield J.F."/>
        </authorList>
    </citation>
    <scope>NUCLEOTIDE SEQUENCE [LARGE SCALE GENOMIC DNA]</scope>
</reference>
<sequence>MKKDDIKKENLKEEIESWKNKYLRALADYQNLERRISENRLEERKQAATEFVLKFLPVLDDLLHAQRDLENPGLNLILKKADDILKSENIEKIGTKDKEFDPHLMECVELAESEADNRVVKEVRPGYRRGDKILRAARVVVGQI</sequence>
<dbReference type="CDD" id="cd00446">
    <property type="entry name" value="GrpE"/>
    <property type="match status" value="1"/>
</dbReference>
<dbReference type="Gene3D" id="2.30.22.10">
    <property type="entry name" value="Head domain of nucleotide exchange factor GrpE"/>
    <property type="match status" value="1"/>
</dbReference>
<dbReference type="GO" id="GO:0042803">
    <property type="term" value="F:protein homodimerization activity"/>
    <property type="evidence" value="ECO:0007669"/>
    <property type="project" value="InterPro"/>
</dbReference>
<keyword evidence="5" id="KW-0175">Coiled coil</keyword>
<gene>
    <name evidence="3" type="primary">grpE</name>
    <name evidence="6" type="ORF">UV73_C0003G0179</name>
</gene>
<feature type="coiled-coil region" evidence="5">
    <location>
        <begin position="1"/>
        <end position="35"/>
    </location>
</feature>
<name>A0A0G1DKZ3_9BACT</name>
<evidence type="ECO:0000313" key="7">
    <source>
        <dbReference type="Proteomes" id="UP000034894"/>
    </source>
</evidence>
<dbReference type="PANTHER" id="PTHR21237">
    <property type="entry name" value="GRPE PROTEIN"/>
    <property type="match status" value="1"/>
</dbReference>
<keyword evidence="3" id="KW-0963">Cytoplasm</keyword>
<dbReference type="STRING" id="1618443.UV73_C0003G0179"/>
<dbReference type="EMBL" id="LCFP01000003">
    <property type="protein sequence ID" value="KKS98237.1"/>
    <property type="molecule type" value="Genomic_DNA"/>
</dbReference>
<evidence type="ECO:0000256" key="3">
    <source>
        <dbReference type="HAMAP-Rule" id="MF_01151"/>
    </source>
</evidence>
<dbReference type="InterPro" id="IPR009012">
    <property type="entry name" value="GrpE_head"/>
</dbReference>
<comment type="function">
    <text evidence="3">Participates actively in the response to hyperosmotic and heat shock by preventing the aggregation of stress-denatured proteins, in association with DnaK and GrpE. It is the nucleotide exchange factor for DnaK and may function as a thermosensor. Unfolded proteins bind initially to DnaJ; upon interaction with the DnaJ-bound protein, DnaK hydrolyzes its bound ATP, resulting in the formation of a stable complex. GrpE releases ADP from DnaK; ATP binding to DnaK triggers the release of the substrate protein, thus completing the reaction cycle. Several rounds of ATP-dependent interactions between DnaJ, DnaK and GrpE are required for fully efficient folding.</text>
</comment>
<dbReference type="PRINTS" id="PR00773">
    <property type="entry name" value="GRPEPROTEIN"/>
</dbReference>
<accession>A0A0G1DKZ3</accession>
<comment type="subcellular location">
    <subcellularLocation>
        <location evidence="3">Cytoplasm</location>
    </subcellularLocation>
</comment>
<comment type="subunit">
    <text evidence="3">Homodimer.</text>
</comment>
<dbReference type="GO" id="GO:0051087">
    <property type="term" value="F:protein-folding chaperone binding"/>
    <property type="evidence" value="ECO:0007669"/>
    <property type="project" value="InterPro"/>
</dbReference>
<protein>
    <recommendedName>
        <fullName evidence="3">Protein GrpE</fullName>
    </recommendedName>
    <alternativeName>
        <fullName evidence="3">HSP-70 cofactor</fullName>
    </alternativeName>
</protein>